<sequence>MSFVFTKIVGVDAYTVVGDPASVAEIPGYIGFFSNVGNLFWCAAVTVCFFSAFCLKKIKGCLQKSSFFLFFGLLSMILLLDDMFQLHELSDIFPRFVEFLIFSAYGLAFISCVYSFRKIVLSSDYLLFLVLAFAFLVASGLYEFTSETLYGKHWVEEGFKFLGIISWFAYFFFFSASSLLQSTTRGRAV</sequence>
<organism evidence="2 3">
    <name type="scientific">Roseofilum acuticapitatum BLCC-M154</name>
    <dbReference type="NCBI Taxonomy" id="3022444"/>
    <lineage>
        <taxon>Bacteria</taxon>
        <taxon>Bacillati</taxon>
        <taxon>Cyanobacteriota</taxon>
        <taxon>Cyanophyceae</taxon>
        <taxon>Desertifilales</taxon>
        <taxon>Desertifilaceae</taxon>
        <taxon>Roseofilum</taxon>
        <taxon>Roseofilum acuticapitatum</taxon>
    </lineage>
</organism>
<accession>A0ABT7B010</accession>
<evidence type="ECO:0000256" key="1">
    <source>
        <dbReference type="SAM" id="Phobius"/>
    </source>
</evidence>
<feature type="transmembrane region" description="Helical" evidence="1">
    <location>
        <begin position="125"/>
        <end position="142"/>
    </location>
</feature>
<evidence type="ECO:0000313" key="2">
    <source>
        <dbReference type="EMBL" id="MDJ1171653.1"/>
    </source>
</evidence>
<feature type="transmembrane region" description="Helical" evidence="1">
    <location>
        <begin position="162"/>
        <end position="180"/>
    </location>
</feature>
<feature type="transmembrane region" description="Helical" evidence="1">
    <location>
        <begin position="92"/>
        <end position="113"/>
    </location>
</feature>
<comment type="caution">
    <text evidence="2">The sequence shown here is derived from an EMBL/GenBank/DDBJ whole genome shotgun (WGS) entry which is preliminary data.</text>
</comment>
<keyword evidence="3" id="KW-1185">Reference proteome</keyword>
<dbReference type="EMBL" id="JAQOSP010000121">
    <property type="protein sequence ID" value="MDJ1171653.1"/>
    <property type="molecule type" value="Genomic_DNA"/>
</dbReference>
<proteinExistence type="predicted"/>
<keyword evidence="1" id="KW-0472">Membrane</keyword>
<feature type="transmembrane region" description="Helical" evidence="1">
    <location>
        <begin position="67"/>
        <end position="86"/>
    </location>
</feature>
<keyword evidence="1" id="KW-0812">Transmembrane</keyword>
<keyword evidence="1" id="KW-1133">Transmembrane helix</keyword>
<dbReference type="Proteomes" id="UP001235303">
    <property type="component" value="Unassembled WGS sequence"/>
</dbReference>
<gene>
    <name evidence="2" type="ORF">PMG71_19660</name>
</gene>
<dbReference type="RefSeq" id="WP_283755405.1">
    <property type="nucleotide sequence ID" value="NZ_JAQOSP010000121.1"/>
</dbReference>
<protein>
    <recommendedName>
        <fullName evidence="4">Oxidase</fullName>
    </recommendedName>
</protein>
<name>A0ABT7B010_9CYAN</name>
<evidence type="ECO:0008006" key="4">
    <source>
        <dbReference type="Google" id="ProtNLM"/>
    </source>
</evidence>
<feature type="transmembrane region" description="Helical" evidence="1">
    <location>
        <begin position="38"/>
        <end position="55"/>
    </location>
</feature>
<reference evidence="2 3" key="1">
    <citation type="submission" date="2023-01" db="EMBL/GenBank/DDBJ databases">
        <title>Novel diversity within Roseofilum (Cyanobacteria; Desertifilaceae) from marine benthic mats with descriptions of four novel species.</title>
        <authorList>
            <person name="Wang Y."/>
            <person name="Berthold D.E."/>
            <person name="Hu J."/>
            <person name="Lefler F.W."/>
            <person name="Laughinghouse H.D. IV."/>
        </authorList>
    </citation>
    <scope>NUCLEOTIDE SEQUENCE [LARGE SCALE GENOMIC DNA]</scope>
    <source>
        <strain evidence="2 3">BLCC-M154</strain>
    </source>
</reference>
<evidence type="ECO:0000313" key="3">
    <source>
        <dbReference type="Proteomes" id="UP001235303"/>
    </source>
</evidence>